<dbReference type="InterPro" id="IPR007278">
    <property type="entry name" value="DUF397"/>
</dbReference>
<evidence type="ECO:0000313" key="3">
    <source>
        <dbReference type="EMBL" id="SHG03499.1"/>
    </source>
</evidence>
<dbReference type="EMBL" id="FQVN01000006">
    <property type="protein sequence ID" value="SHG03499.1"/>
    <property type="molecule type" value="Genomic_DNA"/>
</dbReference>
<dbReference type="Proteomes" id="UP000184501">
    <property type="component" value="Unassembled WGS sequence"/>
</dbReference>
<gene>
    <name evidence="3" type="ORF">SAMN05444320_106136</name>
</gene>
<feature type="compositionally biased region" description="Low complexity" evidence="1">
    <location>
        <begin position="85"/>
        <end position="128"/>
    </location>
</feature>
<organism evidence="3 4">
    <name type="scientific">Streptoalloteichus hindustanus</name>
    <dbReference type="NCBI Taxonomy" id="2017"/>
    <lineage>
        <taxon>Bacteria</taxon>
        <taxon>Bacillati</taxon>
        <taxon>Actinomycetota</taxon>
        <taxon>Actinomycetes</taxon>
        <taxon>Pseudonocardiales</taxon>
        <taxon>Pseudonocardiaceae</taxon>
        <taxon>Streptoalloteichus</taxon>
    </lineage>
</organism>
<feature type="domain" description="DUF397" evidence="2">
    <location>
        <begin position="26"/>
        <end position="70"/>
    </location>
</feature>
<proteinExistence type="predicted"/>
<dbReference type="AlphaFoldDB" id="A0A1M5GIG0"/>
<keyword evidence="4" id="KW-1185">Reference proteome</keyword>
<evidence type="ECO:0000259" key="2">
    <source>
        <dbReference type="Pfam" id="PF04149"/>
    </source>
</evidence>
<protein>
    <recommendedName>
        <fullName evidence="2">DUF397 domain-containing protein</fullName>
    </recommendedName>
</protein>
<evidence type="ECO:0000256" key="1">
    <source>
        <dbReference type="SAM" id="MobiDB-lite"/>
    </source>
</evidence>
<sequence>MTDQPTDPSQIKPVPDLTAAEWIETTDDGTPGVEIAFVDDVVVMRDGKDPDGPVLVFTHAEWDAFVEGAKDGEFDEPWNWDSEEGTAGTAGTASTEGTAGTADTAGAVDAAGTAEAEGAGDAADVTGR</sequence>
<evidence type="ECO:0000313" key="4">
    <source>
        <dbReference type="Proteomes" id="UP000184501"/>
    </source>
</evidence>
<feature type="compositionally biased region" description="Acidic residues" evidence="1">
    <location>
        <begin position="73"/>
        <end position="84"/>
    </location>
</feature>
<feature type="region of interest" description="Disordered" evidence="1">
    <location>
        <begin position="72"/>
        <end position="128"/>
    </location>
</feature>
<dbReference type="RefSeq" id="WP_083959843.1">
    <property type="nucleotide sequence ID" value="NZ_FQVN01000006.1"/>
</dbReference>
<dbReference type="STRING" id="2017.SAMN05444320_106136"/>
<name>A0A1M5GIG0_STRHI</name>
<reference evidence="3 4" key="1">
    <citation type="submission" date="2016-11" db="EMBL/GenBank/DDBJ databases">
        <authorList>
            <person name="Jaros S."/>
            <person name="Januszkiewicz K."/>
            <person name="Wedrychowicz H."/>
        </authorList>
    </citation>
    <scope>NUCLEOTIDE SEQUENCE [LARGE SCALE GENOMIC DNA]</scope>
    <source>
        <strain evidence="3 4">DSM 44523</strain>
    </source>
</reference>
<dbReference type="Pfam" id="PF04149">
    <property type="entry name" value="DUF397"/>
    <property type="match status" value="1"/>
</dbReference>
<accession>A0A1M5GIG0</accession>